<comment type="caution">
    <text evidence="2">The sequence shown here is derived from an EMBL/GenBank/DDBJ whole genome shotgun (WGS) entry which is preliminary data.</text>
</comment>
<gene>
    <name evidence="2" type="ORF">PEVE_00019820</name>
</gene>
<feature type="non-terminal residue" evidence="2">
    <location>
        <position position="604"/>
    </location>
</feature>
<accession>A0ABN8M2A7</accession>
<organism evidence="2 3">
    <name type="scientific">Porites evermanni</name>
    <dbReference type="NCBI Taxonomy" id="104178"/>
    <lineage>
        <taxon>Eukaryota</taxon>
        <taxon>Metazoa</taxon>
        <taxon>Cnidaria</taxon>
        <taxon>Anthozoa</taxon>
        <taxon>Hexacorallia</taxon>
        <taxon>Scleractinia</taxon>
        <taxon>Fungiina</taxon>
        <taxon>Poritidae</taxon>
        <taxon>Porites</taxon>
    </lineage>
</organism>
<dbReference type="InterPro" id="IPR027417">
    <property type="entry name" value="P-loop_NTPase"/>
</dbReference>
<sequence>GVRNVAFVFGAISAQGPKKSRGKRAATVEEHESDESNDETLTSSQVASTASQNWIADYPTIVNEKLGPCINYWIALTTPNGAPANPLVIHRALLECDVETVAQQVPCYEGKESSAMKELFRVLKDHKNQMIQELVNASYGHCFRNEMDSLMGEEDFMDTQDWGTEKVARDFLELLNFNKKSHKDKVPCLIGDGDANSGKTSLFHPILGIVHHTNIATITRQRVFNKAMILKSTKVIFIDEASTSTMDIDDWNILTQGGYTACDVKYQTAKSFINRCPMLLTAQTKLHFKPEDQPAMDRRLRNYSFKSLPAPKKSASAWLRRHPIECIVWAAAQARACMTSASEDELSDEESADDGVLAATDNEQIRALCMDEVLDDRDASPVGVSVQRATDETEDDSDASSQDDQTISALRRVMERCSQTSLRPRKVSAILQARLSERERQRQAGEAVYRRRQENLLSKGVAREHVALLPRDTLEPMATQIENDLTAFRQQTLQEDLQRKRETALGTFQTPWQLAMEQELHKLTRALEMSDMNQERRTSMEAYREVLQDKLRQFHQNYGTAGCYFALEQRKQSCVTMGLLKKEQRFLVTSLFQVLPTEDESGES</sequence>
<evidence type="ECO:0000313" key="2">
    <source>
        <dbReference type="EMBL" id="CAH3023600.1"/>
    </source>
</evidence>
<feature type="region of interest" description="Disordered" evidence="1">
    <location>
        <begin position="379"/>
        <end position="404"/>
    </location>
</feature>
<protein>
    <recommendedName>
        <fullName evidence="4">DNA helicase</fullName>
    </recommendedName>
</protein>
<evidence type="ECO:0000313" key="3">
    <source>
        <dbReference type="Proteomes" id="UP001159427"/>
    </source>
</evidence>
<proteinExistence type="predicted"/>
<dbReference type="EMBL" id="CALNXI010000267">
    <property type="protein sequence ID" value="CAH3023600.1"/>
    <property type="molecule type" value="Genomic_DNA"/>
</dbReference>
<dbReference type="Proteomes" id="UP001159427">
    <property type="component" value="Unassembled WGS sequence"/>
</dbReference>
<evidence type="ECO:0000256" key="1">
    <source>
        <dbReference type="SAM" id="MobiDB-lite"/>
    </source>
</evidence>
<name>A0ABN8M2A7_9CNID</name>
<dbReference type="Gene3D" id="3.40.50.300">
    <property type="entry name" value="P-loop containing nucleotide triphosphate hydrolases"/>
    <property type="match status" value="1"/>
</dbReference>
<dbReference type="SUPFAM" id="SSF52540">
    <property type="entry name" value="P-loop containing nucleoside triphosphate hydrolases"/>
    <property type="match status" value="1"/>
</dbReference>
<evidence type="ECO:0008006" key="4">
    <source>
        <dbReference type="Google" id="ProtNLM"/>
    </source>
</evidence>
<reference evidence="2 3" key="1">
    <citation type="submission" date="2022-05" db="EMBL/GenBank/DDBJ databases">
        <authorList>
            <consortium name="Genoscope - CEA"/>
            <person name="William W."/>
        </authorList>
    </citation>
    <scope>NUCLEOTIDE SEQUENCE [LARGE SCALE GENOMIC DNA]</scope>
</reference>
<keyword evidence="3" id="KW-1185">Reference proteome</keyword>
<feature type="non-terminal residue" evidence="2">
    <location>
        <position position="1"/>
    </location>
</feature>
<feature type="region of interest" description="Disordered" evidence="1">
    <location>
        <begin position="17"/>
        <end position="45"/>
    </location>
</feature>